<feature type="transmembrane region" description="Helical" evidence="1">
    <location>
        <begin position="63"/>
        <end position="82"/>
    </location>
</feature>
<sequence>MISLLLSHQWKAFWRSRNAGKSVAIQIFMGFLMLYLLGSALLLGFAVKAIITKLVPGQDVVTVFSGFILYYFAFDILIRFMLQKLPTIAVQPYLAHNIKRKQLVQFLNWRSLFTFLNLLPLILFIPFSITGIGKAYGAAVAAGFVVSIISLCVFNHFIILYVKRKTVINAWWMVGFFVTVVLFMLGDYFGIFSLQKVSAFLFTGILHNAWLCFVAIAFAALAFINNSNFLYNNLYIEEISKSAKAKTSNEFSWLQRFGNIGDLIAVDLKLILRNKRPRSLLMLSVIFLAYGFIFYKQAYFEKNMLGMVLMGSIIITGMFMASFGQFLFAWQSVHFDGIMASNTNIKTFIKSKFYLLTAFSTIAMLISLPYGFINWRIIPIQIAAYFFNVGIHAIICIYFATRSYKGLDLGKAATFNYQGTGAAQWLYSLAIFLIGGLLYFPLGFFVNPWAGIIAVGLLGLISFLLQDWWMDILTKEFMLRKYKILEGFREE</sequence>
<feature type="transmembrane region" description="Helical" evidence="1">
    <location>
        <begin position="307"/>
        <end position="333"/>
    </location>
</feature>
<dbReference type="Pfam" id="PF18940">
    <property type="entry name" value="DUF5687"/>
    <property type="match status" value="1"/>
</dbReference>
<gene>
    <name evidence="2" type="ORF">ACFOW1_10090</name>
</gene>
<dbReference type="InterPro" id="IPR043742">
    <property type="entry name" value="DUF5687"/>
</dbReference>
<protein>
    <submittedName>
        <fullName evidence="2">DUF5687 family protein</fullName>
    </submittedName>
</protein>
<organism evidence="2 3">
    <name type="scientific">Parasediminibacterium paludis</name>
    <dbReference type="NCBI Taxonomy" id="908966"/>
    <lineage>
        <taxon>Bacteria</taxon>
        <taxon>Pseudomonadati</taxon>
        <taxon>Bacteroidota</taxon>
        <taxon>Chitinophagia</taxon>
        <taxon>Chitinophagales</taxon>
        <taxon>Chitinophagaceae</taxon>
        <taxon>Parasediminibacterium</taxon>
    </lineage>
</organism>
<feature type="transmembrane region" description="Helical" evidence="1">
    <location>
        <begin position="103"/>
        <end position="129"/>
    </location>
</feature>
<reference evidence="3" key="1">
    <citation type="journal article" date="2019" name="Int. J. Syst. Evol. Microbiol.">
        <title>The Global Catalogue of Microorganisms (GCM) 10K type strain sequencing project: providing services to taxonomists for standard genome sequencing and annotation.</title>
        <authorList>
            <consortium name="The Broad Institute Genomics Platform"/>
            <consortium name="The Broad Institute Genome Sequencing Center for Infectious Disease"/>
            <person name="Wu L."/>
            <person name="Ma J."/>
        </authorList>
    </citation>
    <scope>NUCLEOTIDE SEQUENCE [LARGE SCALE GENOMIC DNA]</scope>
    <source>
        <strain evidence="3">CECT 8010</strain>
    </source>
</reference>
<dbReference type="EMBL" id="JBHSDC010000019">
    <property type="protein sequence ID" value="MFC4232241.1"/>
    <property type="molecule type" value="Genomic_DNA"/>
</dbReference>
<feature type="transmembrane region" description="Helical" evidence="1">
    <location>
        <begin position="197"/>
        <end position="224"/>
    </location>
</feature>
<evidence type="ECO:0000256" key="1">
    <source>
        <dbReference type="SAM" id="Phobius"/>
    </source>
</evidence>
<feature type="transmembrane region" description="Helical" evidence="1">
    <location>
        <begin position="353"/>
        <end position="372"/>
    </location>
</feature>
<proteinExistence type="predicted"/>
<accession>A0ABV8PZY6</accession>
<feature type="transmembrane region" description="Helical" evidence="1">
    <location>
        <begin position="170"/>
        <end position="191"/>
    </location>
</feature>
<keyword evidence="1" id="KW-0812">Transmembrane</keyword>
<dbReference type="Proteomes" id="UP001595906">
    <property type="component" value="Unassembled WGS sequence"/>
</dbReference>
<evidence type="ECO:0000313" key="2">
    <source>
        <dbReference type="EMBL" id="MFC4232241.1"/>
    </source>
</evidence>
<dbReference type="RefSeq" id="WP_379014015.1">
    <property type="nucleotide sequence ID" value="NZ_JBHSDC010000019.1"/>
</dbReference>
<feature type="transmembrane region" description="Helical" evidence="1">
    <location>
        <begin position="23"/>
        <end position="51"/>
    </location>
</feature>
<evidence type="ECO:0000313" key="3">
    <source>
        <dbReference type="Proteomes" id="UP001595906"/>
    </source>
</evidence>
<name>A0ABV8PZY6_9BACT</name>
<keyword evidence="1" id="KW-0472">Membrane</keyword>
<feature type="transmembrane region" description="Helical" evidence="1">
    <location>
        <begin position="279"/>
        <end position="295"/>
    </location>
</feature>
<keyword evidence="3" id="KW-1185">Reference proteome</keyword>
<feature type="transmembrane region" description="Helical" evidence="1">
    <location>
        <begin position="448"/>
        <end position="470"/>
    </location>
</feature>
<keyword evidence="1" id="KW-1133">Transmembrane helix</keyword>
<comment type="caution">
    <text evidence="2">The sequence shown here is derived from an EMBL/GenBank/DDBJ whole genome shotgun (WGS) entry which is preliminary data.</text>
</comment>
<feature type="transmembrane region" description="Helical" evidence="1">
    <location>
        <begin position="135"/>
        <end position="158"/>
    </location>
</feature>
<feature type="transmembrane region" description="Helical" evidence="1">
    <location>
        <begin position="378"/>
        <end position="401"/>
    </location>
</feature>
<feature type="transmembrane region" description="Helical" evidence="1">
    <location>
        <begin position="422"/>
        <end position="442"/>
    </location>
</feature>